<evidence type="ECO:0000256" key="1">
    <source>
        <dbReference type="ARBA" id="ARBA00009921"/>
    </source>
</evidence>
<keyword evidence="6" id="KW-1185">Reference proteome</keyword>
<dbReference type="Pfam" id="PF00929">
    <property type="entry name" value="RNase_T"/>
    <property type="match status" value="1"/>
</dbReference>
<evidence type="ECO:0000256" key="4">
    <source>
        <dbReference type="ARBA" id="ARBA00022839"/>
    </source>
</evidence>
<dbReference type="CDD" id="cd06135">
    <property type="entry name" value="Orn"/>
    <property type="match status" value="1"/>
</dbReference>
<evidence type="ECO:0000313" key="6">
    <source>
        <dbReference type="Proteomes" id="UP000694864"/>
    </source>
</evidence>
<reference evidence="6" key="1">
    <citation type="journal article" date="2014" name="Nat. Commun.">
        <title>The emerging biofuel crop Camelina sativa retains a highly undifferentiated hexaploid genome structure.</title>
        <authorList>
            <person name="Kagale S."/>
            <person name="Koh C."/>
            <person name="Nixon J."/>
            <person name="Bollina V."/>
            <person name="Clarke W.E."/>
            <person name="Tuteja R."/>
            <person name="Spillane C."/>
            <person name="Robinson S.J."/>
            <person name="Links M.G."/>
            <person name="Clarke C."/>
            <person name="Higgins E.E."/>
            <person name="Huebert T."/>
            <person name="Sharpe A.G."/>
            <person name="Parkin I.A."/>
        </authorList>
    </citation>
    <scope>NUCLEOTIDE SEQUENCE [LARGE SCALE GENOMIC DNA]</scope>
    <source>
        <strain evidence="6">cv. DH55</strain>
    </source>
</reference>
<name>A0ABM0SY64_CAMSA</name>
<dbReference type="RefSeq" id="XP_010417839.1">
    <property type="nucleotide sequence ID" value="XM_010419537.1"/>
</dbReference>
<accession>A0ABM0SY64</accession>
<dbReference type="Gene3D" id="3.30.420.10">
    <property type="entry name" value="Ribonuclease H-like superfamily/Ribonuclease H"/>
    <property type="match status" value="1"/>
</dbReference>
<dbReference type="PANTHER" id="PTHR11046:SF0">
    <property type="entry name" value="OLIGORIBONUCLEASE, MITOCHONDRIAL"/>
    <property type="match status" value="1"/>
</dbReference>
<dbReference type="SUPFAM" id="SSF53098">
    <property type="entry name" value="Ribonuclease H-like"/>
    <property type="match status" value="1"/>
</dbReference>
<dbReference type="InterPro" id="IPR012337">
    <property type="entry name" value="RNaseH-like_sf"/>
</dbReference>
<feature type="domain" description="Exonuclease" evidence="5">
    <location>
        <begin position="47"/>
        <end position="221"/>
    </location>
</feature>
<comment type="similarity">
    <text evidence="1">Belongs to the oligoribonuclease family.</text>
</comment>
<dbReference type="SMART" id="SM00479">
    <property type="entry name" value="EXOIII"/>
    <property type="match status" value="1"/>
</dbReference>
<dbReference type="InterPro" id="IPR022894">
    <property type="entry name" value="Oligoribonuclease"/>
</dbReference>
<evidence type="ECO:0000256" key="3">
    <source>
        <dbReference type="ARBA" id="ARBA00022801"/>
    </source>
</evidence>
<dbReference type="GeneID" id="104703510"/>
<keyword evidence="3" id="KW-0378">Hydrolase</keyword>
<gene>
    <name evidence="7" type="primary">LOC104703510</name>
</gene>
<evidence type="ECO:0000256" key="2">
    <source>
        <dbReference type="ARBA" id="ARBA00022722"/>
    </source>
</evidence>
<reference evidence="7" key="2">
    <citation type="submission" date="2025-08" db="UniProtKB">
        <authorList>
            <consortium name="RefSeq"/>
        </authorList>
    </citation>
    <scope>IDENTIFICATION</scope>
    <source>
        <tissue evidence="7">Leaf</tissue>
    </source>
</reference>
<organism evidence="6 7">
    <name type="scientific">Camelina sativa</name>
    <name type="common">False flax</name>
    <name type="synonym">Myagrum sativum</name>
    <dbReference type="NCBI Taxonomy" id="90675"/>
    <lineage>
        <taxon>Eukaryota</taxon>
        <taxon>Viridiplantae</taxon>
        <taxon>Streptophyta</taxon>
        <taxon>Embryophyta</taxon>
        <taxon>Tracheophyta</taxon>
        <taxon>Spermatophyta</taxon>
        <taxon>Magnoliopsida</taxon>
        <taxon>eudicotyledons</taxon>
        <taxon>Gunneridae</taxon>
        <taxon>Pentapetalae</taxon>
        <taxon>rosids</taxon>
        <taxon>malvids</taxon>
        <taxon>Brassicales</taxon>
        <taxon>Brassicaceae</taxon>
        <taxon>Camelineae</taxon>
        <taxon>Camelina</taxon>
    </lineage>
</organism>
<dbReference type="InterPro" id="IPR013520">
    <property type="entry name" value="Ribonucl_H"/>
</dbReference>
<dbReference type="NCBIfam" id="NF003765">
    <property type="entry name" value="PRK05359.1"/>
    <property type="match status" value="1"/>
</dbReference>
<dbReference type="InterPro" id="IPR036397">
    <property type="entry name" value="RNaseH_sf"/>
</dbReference>
<evidence type="ECO:0000313" key="7">
    <source>
        <dbReference type="RefSeq" id="XP_010417839.1"/>
    </source>
</evidence>
<proteinExistence type="inferred from homology"/>
<protein>
    <submittedName>
        <fullName evidence="7">Oligoribonuclease-like</fullName>
    </submittedName>
</protein>
<evidence type="ECO:0000259" key="5">
    <source>
        <dbReference type="SMART" id="SM00479"/>
    </source>
</evidence>
<keyword evidence="4" id="KW-0269">Exonuclease</keyword>
<keyword evidence="2" id="KW-0540">Nuclease</keyword>
<dbReference type="PANTHER" id="PTHR11046">
    <property type="entry name" value="OLIGORIBONUCLEASE, MITOCHONDRIAL"/>
    <property type="match status" value="1"/>
</dbReference>
<sequence>MDKLSNAFSLLAFADEDAPIASSSSSSVKQEERAKNGSTEVGDYKQPLVWIDLEMTGLNVEVDRILEIACIVTDGNLSKSVEGPDLVVHQTKECMDKMGDWCQTHHGASGLTKKVLLSTISERQAEKEVIEFIKKHVGSGNPLLAGNSVYVDFLFLKKYMPDLAALFPHVLVDVSSVKALCARWFPKEKNRAPAKKKNHRAMDDIRESIKELKYYKETIFKANRARR</sequence>
<dbReference type="Proteomes" id="UP000694864">
    <property type="component" value="Chromosome 7"/>
</dbReference>